<dbReference type="InterPro" id="IPR009858">
    <property type="entry name" value="DUF1415"/>
</dbReference>
<feature type="compositionally biased region" description="Basic and acidic residues" evidence="1">
    <location>
        <begin position="1"/>
        <end position="16"/>
    </location>
</feature>
<dbReference type="EMBL" id="BLLK01000051">
    <property type="protein sequence ID" value="GFH56180.1"/>
    <property type="molecule type" value="Genomic_DNA"/>
</dbReference>
<proteinExistence type="predicted"/>
<protein>
    <submittedName>
        <fullName evidence="2">Uncharacterized protein</fullName>
    </submittedName>
</protein>
<evidence type="ECO:0000313" key="2">
    <source>
        <dbReference type="EMBL" id="GFH56180.1"/>
    </source>
</evidence>
<evidence type="ECO:0000313" key="3">
    <source>
        <dbReference type="Proteomes" id="UP001054902"/>
    </source>
</evidence>
<evidence type="ECO:0000256" key="1">
    <source>
        <dbReference type="SAM" id="MobiDB-lite"/>
    </source>
</evidence>
<gene>
    <name evidence="2" type="ORF">CTEN210_12656</name>
</gene>
<dbReference type="Proteomes" id="UP001054902">
    <property type="component" value="Unassembled WGS sequence"/>
</dbReference>
<organism evidence="2 3">
    <name type="scientific">Chaetoceros tenuissimus</name>
    <dbReference type="NCBI Taxonomy" id="426638"/>
    <lineage>
        <taxon>Eukaryota</taxon>
        <taxon>Sar</taxon>
        <taxon>Stramenopiles</taxon>
        <taxon>Ochrophyta</taxon>
        <taxon>Bacillariophyta</taxon>
        <taxon>Coscinodiscophyceae</taxon>
        <taxon>Chaetocerotophycidae</taxon>
        <taxon>Chaetocerotales</taxon>
        <taxon>Chaetocerotaceae</taxon>
        <taxon>Chaetoceros</taxon>
    </lineage>
</organism>
<dbReference type="AlphaFoldDB" id="A0AAD3HAA4"/>
<sequence length="303" mass="34433">MFQENRSEDSDSKSVLEEGEPSSSFSSSSSSSSSSCCSSPSSDVDNLRTKTFGLIDSEYAKKVKQWSDAIPIGLGLCPWAIKSNNQNRLRYITCQGKLVSDAINMLQRECNMLLGKDIQPLSSSLVVCPFLQEWKDFEVFQQFVYHGIKSSIEKDLLEQMEFVPFHPQFTRWYALPSHIHKGSIVQSYWGIFGQKSTVTDIATIIETHNKAFGQTKVKIRFHNEMEGRRHEQYVPTEWLDIPKGEALVNNVMHRAPYPTIHLIRNLDLASLNASSVSRTKRKNAVRMMKLGWNGLNDLMDGKM</sequence>
<comment type="caution">
    <text evidence="2">The sequence shown here is derived from an EMBL/GenBank/DDBJ whole genome shotgun (WGS) entry which is preliminary data.</text>
</comment>
<feature type="compositionally biased region" description="Low complexity" evidence="1">
    <location>
        <begin position="21"/>
        <end position="42"/>
    </location>
</feature>
<accession>A0AAD3HAA4</accession>
<name>A0AAD3HAA4_9STRA</name>
<reference evidence="2 3" key="1">
    <citation type="journal article" date="2021" name="Sci. Rep.">
        <title>The genome of the diatom Chaetoceros tenuissimus carries an ancient integrated fragment of an extant virus.</title>
        <authorList>
            <person name="Hongo Y."/>
            <person name="Kimura K."/>
            <person name="Takaki Y."/>
            <person name="Yoshida Y."/>
            <person name="Baba S."/>
            <person name="Kobayashi G."/>
            <person name="Nagasaki K."/>
            <person name="Hano T."/>
            <person name="Tomaru Y."/>
        </authorList>
    </citation>
    <scope>NUCLEOTIDE SEQUENCE [LARGE SCALE GENOMIC DNA]</scope>
    <source>
        <strain evidence="2 3">NIES-3715</strain>
    </source>
</reference>
<dbReference type="Pfam" id="PF07209">
    <property type="entry name" value="DUF1415"/>
    <property type="match status" value="1"/>
</dbReference>
<keyword evidence="3" id="KW-1185">Reference proteome</keyword>
<feature type="region of interest" description="Disordered" evidence="1">
    <location>
        <begin position="1"/>
        <end position="44"/>
    </location>
</feature>